<dbReference type="PANTHER" id="PTHR24408:SF58">
    <property type="entry name" value="TRANSCRIPTION FACTOR (TFIIIA), PUTATIVE (AFU_ORTHOLOGUE AFUA_1G05150)-RELATED"/>
    <property type="match status" value="1"/>
</dbReference>
<dbReference type="SMART" id="SM00355">
    <property type="entry name" value="ZnF_C2H2"/>
    <property type="match status" value="7"/>
</dbReference>
<evidence type="ECO:0000259" key="10">
    <source>
        <dbReference type="PROSITE" id="PS50157"/>
    </source>
</evidence>
<name>A0A8S3X508_PARAO</name>
<feature type="region of interest" description="Disordered" evidence="9">
    <location>
        <begin position="700"/>
        <end position="746"/>
    </location>
</feature>
<feature type="binding site" evidence="8">
    <location>
        <position position="170"/>
    </location>
    <ligand>
        <name>Zn(2+)</name>
        <dbReference type="ChEBI" id="CHEBI:29105"/>
    </ligand>
</feature>
<feature type="binding site" evidence="8">
    <location>
        <position position="208"/>
    </location>
    <ligand>
        <name>Zn(2+)</name>
        <dbReference type="ChEBI" id="CHEBI:29105"/>
    </ligand>
</feature>
<dbReference type="InterPro" id="IPR012934">
    <property type="entry name" value="Znf_AD"/>
</dbReference>
<dbReference type="AlphaFoldDB" id="A0A8S3X508"/>
<dbReference type="GO" id="GO:0043565">
    <property type="term" value="F:sequence-specific DNA binding"/>
    <property type="evidence" value="ECO:0007669"/>
    <property type="project" value="TreeGrafter"/>
</dbReference>
<dbReference type="EMBL" id="CAJQZP010000945">
    <property type="protein sequence ID" value="CAG5001547.1"/>
    <property type="molecule type" value="Genomic_DNA"/>
</dbReference>
<evidence type="ECO:0000259" key="12">
    <source>
        <dbReference type="PROSITE" id="PS51915"/>
    </source>
</evidence>
<feature type="binding site" evidence="8">
    <location>
        <position position="211"/>
    </location>
    <ligand>
        <name>Zn(2+)</name>
        <dbReference type="ChEBI" id="CHEBI:29105"/>
    </ligand>
</feature>
<dbReference type="PANTHER" id="PTHR24408">
    <property type="entry name" value="ZINC FINGER PROTEIN"/>
    <property type="match status" value="1"/>
</dbReference>
<feature type="region of interest" description="Disordered" evidence="9">
    <location>
        <begin position="119"/>
        <end position="141"/>
    </location>
</feature>
<evidence type="ECO:0000256" key="2">
    <source>
        <dbReference type="ARBA" id="ARBA00022737"/>
    </source>
</evidence>
<evidence type="ECO:0000256" key="4">
    <source>
        <dbReference type="ARBA" id="ARBA00022833"/>
    </source>
</evidence>
<dbReference type="PROSITE" id="PS50950">
    <property type="entry name" value="ZF_THAP"/>
    <property type="match status" value="1"/>
</dbReference>
<keyword evidence="4 8" id="KW-0862">Zinc</keyword>
<dbReference type="GO" id="GO:0005634">
    <property type="term" value="C:nucleus"/>
    <property type="evidence" value="ECO:0007669"/>
    <property type="project" value="InterPro"/>
</dbReference>
<dbReference type="InterPro" id="IPR013087">
    <property type="entry name" value="Znf_C2H2_type"/>
</dbReference>
<evidence type="ECO:0000259" key="11">
    <source>
        <dbReference type="PROSITE" id="PS50950"/>
    </source>
</evidence>
<evidence type="ECO:0000313" key="13">
    <source>
        <dbReference type="EMBL" id="CAG5001547.1"/>
    </source>
</evidence>
<dbReference type="Pfam" id="PF05485">
    <property type="entry name" value="THAP"/>
    <property type="match status" value="1"/>
</dbReference>
<feature type="compositionally biased region" description="Basic and acidic residues" evidence="9">
    <location>
        <begin position="701"/>
        <end position="717"/>
    </location>
</feature>
<protein>
    <submittedName>
        <fullName evidence="13">(apollo) hypothetical protein</fullName>
    </submittedName>
</protein>
<evidence type="ECO:0000256" key="7">
    <source>
        <dbReference type="PROSITE-ProRule" id="PRU00309"/>
    </source>
</evidence>
<evidence type="ECO:0000256" key="3">
    <source>
        <dbReference type="ARBA" id="ARBA00022771"/>
    </source>
</evidence>
<feature type="domain" description="THAP-type" evidence="11">
    <location>
        <begin position="1"/>
        <end position="87"/>
    </location>
</feature>
<sequence>MPSCVVKWCKNNSSSCNKTAGITFHSFPQNTILRERWTKAVRLQRQQCNWNPNMYSKICSIHFKEDDFYTSANGYHFLKQSAVPNCMMVFSSLKKLHLSDNQQIFMSAVKKNLNPKPISLSSSQGDHHVNEEETTETSEVEGFTEPRNYITANNVTQQDKEFEFQVCRICLATDRKMYSLCRSSLRTVYEDVTGLRVNLTDGLPKMLCWECRHRLASCRQFVDRANHAEMLLRKLIGDGCYLYSFNSLKSIDTQKENLKSNLTKIIHPPNDFDINVFEISLLKDVNDQTNIKIEPLRDIDTNIEIPMNTEVKEGITVPNEQPNVGQFETYSPKSLINYEMEINENVLDSNEDAYKDPIEIDTKKEIIHKANEHENFVQFKSHSPEYLTDFEMDMMESNIELNEDYSVDRVKHVEIPIETEVKEDVIGESNDWTNLGQSESGSLSSLTDYETATNEAVSDLKEDDSVHTKCKEMKAVNEMQKKNVKVIKNDRKKKKSSEVLNPALFSITNLSYRDQVNEIEKRKESDNFKLSHYKCMECYKGFIDEDTFNAHMLRHSDKYGPHVCDICKIHFSKRVALLKHIHNHMQRFNCKHCSFVTTRRNAVKMHEAYHNGTKYQCPHCPESFVKSTTYLGHLRIKHPSDFVCELCGNSFIGKRGLAQHKNLKHRFDQLAVPEDGPCCEKCNIRFVSKEALQTHLNLSSRHKDELKPEVQKGRTPTDFDALSDNNIMPRNEKRKRKKRRYRSRKQEGPVPCEQCEMILADYLAYFRHFRREHPGMHRTKYASKRSHFMCEVCGKMFQGFSTEAPNRPRAFLLTPSKLQTEAHILSPASKQELNT</sequence>
<feature type="domain" description="C2H2-type" evidence="10">
    <location>
        <begin position="533"/>
        <end position="560"/>
    </location>
</feature>
<dbReference type="SMART" id="SM00980">
    <property type="entry name" value="THAP"/>
    <property type="match status" value="1"/>
</dbReference>
<accession>A0A8S3X508</accession>
<comment type="caution">
    <text evidence="13">The sequence shown here is derived from an EMBL/GenBank/DDBJ whole genome shotgun (WGS) entry which is preliminary data.</text>
</comment>
<dbReference type="PROSITE" id="PS50157">
    <property type="entry name" value="ZINC_FINGER_C2H2_2"/>
    <property type="match status" value="4"/>
</dbReference>
<dbReference type="GO" id="GO:0000981">
    <property type="term" value="F:DNA-binding transcription factor activity, RNA polymerase II-specific"/>
    <property type="evidence" value="ECO:0007669"/>
    <property type="project" value="TreeGrafter"/>
</dbReference>
<keyword evidence="1 8" id="KW-0479">Metal-binding</keyword>
<keyword evidence="2" id="KW-0677">Repeat</keyword>
<evidence type="ECO:0000313" key="14">
    <source>
        <dbReference type="Proteomes" id="UP000691718"/>
    </source>
</evidence>
<reference evidence="13" key="1">
    <citation type="submission" date="2021-04" db="EMBL/GenBank/DDBJ databases">
        <authorList>
            <person name="Tunstrom K."/>
        </authorList>
    </citation>
    <scope>NUCLEOTIDE SEQUENCE</scope>
</reference>
<keyword evidence="14" id="KW-1185">Reference proteome</keyword>
<evidence type="ECO:0000256" key="1">
    <source>
        <dbReference type="ARBA" id="ARBA00022723"/>
    </source>
</evidence>
<feature type="domain" description="C2H2-type" evidence="10">
    <location>
        <begin position="615"/>
        <end position="643"/>
    </location>
</feature>
<gene>
    <name evidence="13" type="ORF">PAPOLLO_LOCUS13933</name>
</gene>
<keyword evidence="5 7" id="KW-0238">DNA-binding</keyword>
<feature type="domain" description="C2H2-type" evidence="10">
    <location>
        <begin position="642"/>
        <end position="670"/>
    </location>
</feature>
<feature type="domain" description="C2H2-type" evidence="10">
    <location>
        <begin position="588"/>
        <end position="615"/>
    </location>
</feature>
<dbReference type="Pfam" id="PF00096">
    <property type="entry name" value="zf-C2H2"/>
    <property type="match status" value="2"/>
</dbReference>
<evidence type="ECO:0000256" key="6">
    <source>
        <dbReference type="PROSITE-ProRule" id="PRU00042"/>
    </source>
</evidence>
<dbReference type="Pfam" id="PF07776">
    <property type="entry name" value="zf-AD"/>
    <property type="match status" value="1"/>
</dbReference>
<dbReference type="GO" id="GO:0008270">
    <property type="term" value="F:zinc ion binding"/>
    <property type="evidence" value="ECO:0007669"/>
    <property type="project" value="UniProtKB-UniRule"/>
</dbReference>
<dbReference type="InterPro" id="IPR006612">
    <property type="entry name" value="THAP_Znf"/>
</dbReference>
<evidence type="ECO:0000256" key="8">
    <source>
        <dbReference type="PROSITE-ProRule" id="PRU01263"/>
    </source>
</evidence>
<feature type="domain" description="ZAD" evidence="12">
    <location>
        <begin position="165"/>
        <end position="235"/>
    </location>
</feature>
<dbReference type="OrthoDB" id="6877731at2759"/>
<dbReference type="PROSITE" id="PS00028">
    <property type="entry name" value="ZINC_FINGER_C2H2_1"/>
    <property type="match status" value="2"/>
</dbReference>
<dbReference type="PROSITE" id="PS51915">
    <property type="entry name" value="ZAD"/>
    <property type="match status" value="1"/>
</dbReference>
<evidence type="ECO:0000256" key="9">
    <source>
        <dbReference type="SAM" id="MobiDB-lite"/>
    </source>
</evidence>
<dbReference type="SMART" id="SM00868">
    <property type="entry name" value="zf-AD"/>
    <property type="match status" value="1"/>
</dbReference>
<evidence type="ECO:0000256" key="5">
    <source>
        <dbReference type="ARBA" id="ARBA00023125"/>
    </source>
</evidence>
<feature type="binding site" evidence="8">
    <location>
        <position position="167"/>
    </location>
    <ligand>
        <name>Zn(2+)</name>
        <dbReference type="ChEBI" id="CHEBI:29105"/>
    </ligand>
</feature>
<feature type="compositionally biased region" description="Basic residues" evidence="9">
    <location>
        <begin position="732"/>
        <end position="743"/>
    </location>
</feature>
<dbReference type="Proteomes" id="UP000691718">
    <property type="component" value="Unassembled WGS sequence"/>
</dbReference>
<organism evidence="13 14">
    <name type="scientific">Parnassius apollo</name>
    <name type="common">Apollo butterfly</name>
    <name type="synonym">Papilio apollo</name>
    <dbReference type="NCBI Taxonomy" id="110799"/>
    <lineage>
        <taxon>Eukaryota</taxon>
        <taxon>Metazoa</taxon>
        <taxon>Ecdysozoa</taxon>
        <taxon>Arthropoda</taxon>
        <taxon>Hexapoda</taxon>
        <taxon>Insecta</taxon>
        <taxon>Pterygota</taxon>
        <taxon>Neoptera</taxon>
        <taxon>Endopterygota</taxon>
        <taxon>Lepidoptera</taxon>
        <taxon>Glossata</taxon>
        <taxon>Ditrysia</taxon>
        <taxon>Papilionoidea</taxon>
        <taxon>Papilionidae</taxon>
        <taxon>Parnassiinae</taxon>
        <taxon>Parnassini</taxon>
        <taxon>Parnassius</taxon>
        <taxon>Parnassius</taxon>
    </lineage>
</organism>
<keyword evidence="3 6" id="KW-0863">Zinc-finger</keyword>
<proteinExistence type="predicted"/>